<protein>
    <submittedName>
        <fullName evidence="2">Hint domain-containing protein</fullName>
    </submittedName>
</protein>
<dbReference type="AlphaFoldDB" id="A0A543KDT8"/>
<evidence type="ECO:0000259" key="1">
    <source>
        <dbReference type="Pfam" id="PF13403"/>
    </source>
</evidence>
<reference evidence="2 3" key="1">
    <citation type="submission" date="2019-06" db="EMBL/GenBank/DDBJ databases">
        <title>Genomic Encyclopedia of Archaeal and Bacterial Type Strains, Phase II (KMG-II): from individual species to whole genera.</title>
        <authorList>
            <person name="Goeker M."/>
        </authorList>
    </citation>
    <scope>NUCLEOTIDE SEQUENCE [LARGE SCALE GENOMIC DNA]</scope>
    <source>
        <strain evidence="2 3">DSM 18423</strain>
    </source>
</reference>
<evidence type="ECO:0000313" key="2">
    <source>
        <dbReference type="EMBL" id="TQM93239.1"/>
    </source>
</evidence>
<dbReference type="InterPro" id="IPR028992">
    <property type="entry name" value="Hedgehog/Intein_dom"/>
</dbReference>
<sequence length="220" mass="24392">MSLLSSSMDILTTRLKPFLDISARAPRRSTAKVPSTGSMLREVGLMSGTMVATDTGWCPIERVLADDQIMTFDNGMQTVVQNRAIVIRRKDIPDHKAFSMFVPRGVLGNRTDLNLLPMQEVILESDAAEEMFGNAFVLTPAVLLAGYQGITRHPIMTDIKLHMLTFKEEQIVQTDGEILVLAQSERCFSPFAETVGADRNVYPRLTQAQVLELVNAENGH</sequence>
<dbReference type="EMBL" id="VFPT01000001">
    <property type="protein sequence ID" value="TQM93239.1"/>
    <property type="molecule type" value="Genomic_DNA"/>
</dbReference>
<name>A0A543KDT8_9RHOB</name>
<dbReference type="RefSeq" id="WP_142081025.1">
    <property type="nucleotide sequence ID" value="NZ_VFPT01000001.1"/>
</dbReference>
<dbReference type="Proteomes" id="UP000320582">
    <property type="component" value="Unassembled WGS sequence"/>
</dbReference>
<feature type="domain" description="Hedgehog/Intein (Hint)" evidence="1">
    <location>
        <begin position="45"/>
        <end position="176"/>
    </location>
</feature>
<proteinExistence type="predicted"/>
<dbReference type="OrthoDB" id="7685535at2"/>
<accession>A0A543KDT8</accession>
<dbReference type="Pfam" id="PF13403">
    <property type="entry name" value="Hint_2"/>
    <property type="match status" value="1"/>
</dbReference>
<keyword evidence="3" id="KW-1185">Reference proteome</keyword>
<organism evidence="2 3">
    <name type="scientific">Roseinatronobacter monicus</name>
    <dbReference type="NCBI Taxonomy" id="393481"/>
    <lineage>
        <taxon>Bacteria</taxon>
        <taxon>Pseudomonadati</taxon>
        <taxon>Pseudomonadota</taxon>
        <taxon>Alphaproteobacteria</taxon>
        <taxon>Rhodobacterales</taxon>
        <taxon>Paracoccaceae</taxon>
        <taxon>Roseinatronobacter</taxon>
    </lineage>
</organism>
<gene>
    <name evidence="2" type="ORF">BD293_1869</name>
</gene>
<comment type="caution">
    <text evidence="2">The sequence shown here is derived from an EMBL/GenBank/DDBJ whole genome shotgun (WGS) entry which is preliminary data.</text>
</comment>
<evidence type="ECO:0000313" key="3">
    <source>
        <dbReference type="Proteomes" id="UP000320582"/>
    </source>
</evidence>